<evidence type="ECO:0000313" key="1">
    <source>
        <dbReference type="EMBL" id="SOC02311.1"/>
    </source>
</evidence>
<sequence>MSFFNKMLASIGVGSAKVDTKLEKSSYTAGELLRGEVEIYGGNVEQQIDAIYLTLYTTYIKEVDDNKYTSKAAIEKFRVSEPFSISANETKIIPFSFNLPVDVPITVGRTQVWVATELDIRSGVDSTDKDYIEIRPSKIASRIFDEIQALGFRLREAECEQASYKYRSKYPFIQEFEFVPVGGAFRGRLDELEIVFVSQSESSVDLIMQVDRKARGFGGFLAEALDADETHLRMTISQSDLHNLGEILRQTIARYA</sequence>
<organism evidence="1 2">
    <name type="scientific">Ureibacillus xyleni</name>
    <dbReference type="NCBI Taxonomy" id="614648"/>
    <lineage>
        <taxon>Bacteria</taxon>
        <taxon>Bacillati</taxon>
        <taxon>Bacillota</taxon>
        <taxon>Bacilli</taxon>
        <taxon>Bacillales</taxon>
        <taxon>Caryophanaceae</taxon>
        <taxon>Ureibacillus</taxon>
    </lineage>
</organism>
<dbReference type="EMBL" id="OBMQ01000003">
    <property type="protein sequence ID" value="SOC02311.1"/>
    <property type="molecule type" value="Genomic_DNA"/>
</dbReference>
<name>A0A285SA09_9BACL</name>
<dbReference type="PANTHER" id="PTHR40053:SF1">
    <property type="entry name" value="SPORULATION-CONTROL PROTEIN SPO0M"/>
    <property type="match status" value="1"/>
</dbReference>
<reference evidence="2" key="1">
    <citation type="submission" date="2017-08" db="EMBL/GenBank/DDBJ databases">
        <authorList>
            <person name="Varghese N."/>
            <person name="Submissions S."/>
        </authorList>
    </citation>
    <scope>NUCLEOTIDE SEQUENCE [LARGE SCALE GENOMIC DNA]</scope>
    <source>
        <strain evidence="2">JC22</strain>
    </source>
</reference>
<dbReference type="RefSeq" id="WP_097072706.1">
    <property type="nucleotide sequence ID" value="NZ_OBMQ01000003.1"/>
</dbReference>
<dbReference type="AlphaFoldDB" id="A0A285SA09"/>
<evidence type="ECO:0000313" key="2">
    <source>
        <dbReference type="Proteomes" id="UP000219636"/>
    </source>
</evidence>
<dbReference type="Proteomes" id="UP000219636">
    <property type="component" value="Unassembled WGS sequence"/>
</dbReference>
<keyword evidence="2" id="KW-1185">Reference proteome</keyword>
<proteinExistence type="predicted"/>
<gene>
    <name evidence="1" type="ORF">SAMN05880501_10311</name>
</gene>
<dbReference type="InterPro" id="IPR009776">
    <property type="entry name" value="Spore_0_M"/>
</dbReference>
<protein>
    <submittedName>
        <fullName evidence="1">Sporulation-control protein</fullName>
    </submittedName>
</protein>
<dbReference type="OrthoDB" id="2351239at2"/>
<dbReference type="Pfam" id="PF07070">
    <property type="entry name" value="Spo0M"/>
    <property type="match status" value="1"/>
</dbReference>
<accession>A0A285SA09</accession>
<dbReference type="PANTHER" id="PTHR40053">
    <property type="entry name" value="SPORULATION-CONTROL PROTEIN SPO0M"/>
    <property type="match status" value="1"/>
</dbReference>